<protein>
    <submittedName>
        <fullName evidence="4">Nitrous oxide reductase</fullName>
    </submittedName>
</protein>
<sequence length="110" mass="12309">EKVRPKCVWTRDDPWWDGARKMAEKDGVTLEGASKVISHGNKVRVYMTAVGTPFSVPRFEVNQGDEVTDVVTNMERSEDLSRGYTLFGYGVAMEPGPQHTSVSHLRQSLP</sequence>
<evidence type="ECO:0000313" key="4">
    <source>
        <dbReference type="EMBL" id="ADG96021.1"/>
    </source>
</evidence>
<proteinExistence type="predicted"/>
<dbReference type="GO" id="GO:0042597">
    <property type="term" value="C:periplasmic space"/>
    <property type="evidence" value="ECO:0007669"/>
    <property type="project" value="UniProtKB-SubCell"/>
</dbReference>
<dbReference type="InterPro" id="IPR051403">
    <property type="entry name" value="NosZ/Cyto_c_oxidase_sub2"/>
</dbReference>
<evidence type="ECO:0000256" key="1">
    <source>
        <dbReference type="ARBA" id="ARBA00004418"/>
    </source>
</evidence>
<name>D7RA74_9BURK</name>
<evidence type="ECO:0000256" key="3">
    <source>
        <dbReference type="ARBA" id="ARBA00023008"/>
    </source>
</evidence>
<organism evidence="4">
    <name type="scientific">Alcaligenes sp. enrichment culture clone DBTE</name>
    <dbReference type="NCBI Taxonomy" id="634753"/>
    <lineage>
        <taxon>Bacteria</taxon>
        <taxon>Pseudomonadati</taxon>
        <taxon>Pseudomonadota</taxon>
        <taxon>Betaproteobacteria</taxon>
        <taxon>Burkholderiales</taxon>
        <taxon>Alcaligenaceae</taxon>
        <taxon>Alcaligenes</taxon>
        <taxon>environmental samples</taxon>
    </lineage>
</organism>
<dbReference type="Gene3D" id="2.60.40.420">
    <property type="entry name" value="Cupredoxins - blue copper proteins"/>
    <property type="match status" value="1"/>
</dbReference>
<dbReference type="SUPFAM" id="SSF49503">
    <property type="entry name" value="Cupredoxins"/>
    <property type="match status" value="1"/>
</dbReference>
<dbReference type="EMBL" id="HM047002">
    <property type="protein sequence ID" value="ADG96021.1"/>
    <property type="molecule type" value="Genomic_DNA"/>
</dbReference>
<dbReference type="AlphaFoldDB" id="D7RA74"/>
<dbReference type="PANTHER" id="PTHR42838:SF2">
    <property type="entry name" value="NITROUS-OXIDE REDUCTASE"/>
    <property type="match status" value="1"/>
</dbReference>
<feature type="non-terminal residue" evidence="4">
    <location>
        <position position="110"/>
    </location>
</feature>
<feature type="non-terminal residue" evidence="4">
    <location>
        <position position="1"/>
    </location>
</feature>
<keyword evidence="3" id="KW-0186">Copper</keyword>
<keyword evidence="2" id="KW-0479">Metal-binding</keyword>
<reference evidence="4" key="1">
    <citation type="journal article" date="2013" name="Appl. Biochem. Biotechnol.">
        <title>Heterotrophic nitrifying and oxygen tolerant denitrifying bacteria from greenwater system of coastal aquaculture.</title>
        <authorList>
            <person name="Velusamy K."/>
            <person name="Krishnani K.K."/>
        </authorList>
    </citation>
    <scope>NUCLEOTIDE SEQUENCE</scope>
</reference>
<evidence type="ECO:0000256" key="2">
    <source>
        <dbReference type="ARBA" id="ARBA00022723"/>
    </source>
</evidence>
<comment type="subcellular location">
    <subcellularLocation>
        <location evidence="1">Periplasm</location>
    </subcellularLocation>
</comment>
<dbReference type="PANTHER" id="PTHR42838">
    <property type="entry name" value="CYTOCHROME C OXIDASE SUBUNIT II"/>
    <property type="match status" value="1"/>
</dbReference>
<accession>D7RA74</accession>
<dbReference type="InterPro" id="IPR008972">
    <property type="entry name" value="Cupredoxin"/>
</dbReference>
<dbReference type="GO" id="GO:0046872">
    <property type="term" value="F:metal ion binding"/>
    <property type="evidence" value="ECO:0007669"/>
    <property type="project" value="UniProtKB-KW"/>
</dbReference>